<reference evidence="2 3" key="1">
    <citation type="submission" date="2020-08" db="EMBL/GenBank/DDBJ databases">
        <title>Aphidius gifuensis genome sequencing and assembly.</title>
        <authorList>
            <person name="Du Z."/>
        </authorList>
    </citation>
    <scope>NUCLEOTIDE SEQUENCE [LARGE SCALE GENOMIC DNA]</scope>
    <source>
        <strain evidence="2">YNYX2018</strain>
        <tissue evidence="2">Adults</tissue>
    </source>
</reference>
<dbReference type="Proteomes" id="UP000639338">
    <property type="component" value="Unassembled WGS sequence"/>
</dbReference>
<feature type="region of interest" description="Disordered" evidence="1">
    <location>
        <begin position="272"/>
        <end position="296"/>
    </location>
</feature>
<evidence type="ECO:0000313" key="3">
    <source>
        <dbReference type="Proteomes" id="UP000639338"/>
    </source>
</evidence>
<dbReference type="EMBL" id="JACMRX010000004">
    <property type="protein sequence ID" value="KAF7991827.1"/>
    <property type="molecule type" value="Genomic_DNA"/>
</dbReference>
<dbReference type="OrthoDB" id="7699860at2759"/>
<sequence length="296" mass="33377">MEGKVNESIKKKKNTKQDRTIYLRFPKRITDIDEVRNLITGDANIKLRRQASRHCHVIFPKMEQKINNMKSIKAKSKENNLRIVVSGAKPNPKIQQSSDNDEPVNKDKKVTTTKAKDNETNVDKQVKQKKTKPKLSKAKKRAIIVRGISKDTPLALVEEAFPDCKTCAYIKDEVVSGVPGGIGKRAVVKFNTAQVAAEYLTKKRTWPLINGQEIEIKQDLRKKTNAAKQRKLSGLKSNDDETNNTNIMQLKKKNINDVKVEVDGTSSNAVVKMELQSDNDDTVAGKLSKKEKKKIE</sequence>
<dbReference type="AlphaFoldDB" id="A0A834XSM6"/>
<gene>
    <name evidence="2" type="ORF">HCN44_010628</name>
</gene>
<keyword evidence="3" id="KW-1185">Reference proteome</keyword>
<organism evidence="2 3">
    <name type="scientific">Aphidius gifuensis</name>
    <name type="common">Parasitoid wasp</name>
    <dbReference type="NCBI Taxonomy" id="684658"/>
    <lineage>
        <taxon>Eukaryota</taxon>
        <taxon>Metazoa</taxon>
        <taxon>Ecdysozoa</taxon>
        <taxon>Arthropoda</taxon>
        <taxon>Hexapoda</taxon>
        <taxon>Insecta</taxon>
        <taxon>Pterygota</taxon>
        <taxon>Neoptera</taxon>
        <taxon>Endopterygota</taxon>
        <taxon>Hymenoptera</taxon>
        <taxon>Apocrita</taxon>
        <taxon>Ichneumonoidea</taxon>
        <taxon>Braconidae</taxon>
        <taxon>Aphidiinae</taxon>
        <taxon>Aphidius</taxon>
    </lineage>
</organism>
<name>A0A834XSM6_APHGI</name>
<evidence type="ECO:0000313" key="2">
    <source>
        <dbReference type="EMBL" id="KAF7991827.1"/>
    </source>
</evidence>
<feature type="compositionally biased region" description="Basic residues" evidence="1">
    <location>
        <begin position="287"/>
        <end position="296"/>
    </location>
</feature>
<accession>A0A834XSM6</accession>
<proteinExistence type="predicted"/>
<comment type="caution">
    <text evidence="2">The sequence shown here is derived from an EMBL/GenBank/DDBJ whole genome shotgun (WGS) entry which is preliminary data.</text>
</comment>
<protein>
    <submittedName>
        <fullName evidence="2">Uncharacterized protein</fullName>
    </submittedName>
</protein>
<evidence type="ECO:0000256" key="1">
    <source>
        <dbReference type="SAM" id="MobiDB-lite"/>
    </source>
</evidence>
<feature type="region of interest" description="Disordered" evidence="1">
    <location>
        <begin position="86"/>
        <end position="111"/>
    </location>
</feature>